<dbReference type="GO" id="GO:0006950">
    <property type="term" value="P:response to stress"/>
    <property type="evidence" value="ECO:0007669"/>
    <property type="project" value="TreeGrafter"/>
</dbReference>
<accession>A0A4U0SSI0</accession>
<dbReference type="InterPro" id="IPR039422">
    <property type="entry name" value="MarR/SlyA-like"/>
</dbReference>
<dbReference type="EMBL" id="SUMC01000009">
    <property type="protein sequence ID" value="TKA11331.1"/>
    <property type="molecule type" value="Genomic_DNA"/>
</dbReference>
<dbReference type="PROSITE" id="PS50995">
    <property type="entry name" value="HTH_MARR_2"/>
    <property type="match status" value="1"/>
</dbReference>
<proteinExistence type="predicted"/>
<dbReference type="PANTHER" id="PTHR33164:SF99">
    <property type="entry name" value="MARR FAMILY REGULATORY PROTEIN"/>
    <property type="match status" value="1"/>
</dbReference>
<dbReference type="OrthoDB" id="391755at2"/>
<evidence type="ECO:0000313" key="3">
    <source>
        <dbReference type="Proteomes" id="UP000305778"/>
    </source>
</evidence>
<dbReference type="PANTHER" id="PTHR33164">
    <property type="entry name" value="TRANSCRIPTIONAL REGULATOR, MARR FAMILY"/>
    <property type="match status" value="1"/>
</dbReference>
<evidence type="ECO:0000313" key="2">
    <source>
        <dbReference type="EMBL" id="TKA11331.1"/>
    </source>
</evidence>
<sequence>MLRFAHRRASREFTEALRPLAIEGRHYGVLLSLGLHGSLSQRELIDRTGSDKSGMVRTVDDLEARGLAVRRPSPADRRAYAVELTETGRALHAEAGRIADSVAARLLDCLSEDEQSTFCALLERFVTADTT</sequence>
<comment type="caution">
    <text evidence="2">The sequence shown here is derived from an EMBL/GenBank/DDBJ whole genome shotgun (WGS) entry which is preliminary data.</text>
</comment>
<dbReference type="AlphaFoldDB" id="A0A4U0SSI0"/>
<dbReference type="GO" id="GO:0003700">
    <property type="term" value="F:DNA-binding transcription factor activity"/>
    <property type="evidence" value="ECO:0007669"/>
    <property type="project" value="InterPro"/>
</dbReference>
<gene>
    <name evidence="2" type="ORF">FCI23_12790</name>
</gene>
<keyword evidence="3" id="KW-1185">Reference proteome</keyword>
<dbReference type="InterPro" id="IPR036388">
    <property type="entry name" value="WH-like_DNA-bd_sf"/>
</dbReference>
<dbReference type="Gene3D" id="1.10.10.10">
    <property type="entry name" value="Winged helix-like DNA-binding domain superfamily/Winged helix DNA-binding domain"/>
    <property type="match status" value="1"/>
</dbReference>
<name>A0A4U0SSI0_9ACTN</name>
<evidence type="ECO:0000259" key="1">
    <source>
        <dbReference type="PROSITE" id="PS50995"/>
    </source>
</evidence>
<dbReference type="Proteomes" id="UP000305778">
    <property type="component" value="Unassembled WGS sequence"/>
</dbReference>
<reference evidence="2 3" key="1">
    <citation type="submission" date="2019-04" db="EMBL/GenBank/DDBJ databases">
        <title>Streptomyces oryziradicis sp. nov., a novel actinomycete isolated from rhizosphere soil of rice (Oryza sativa L.).</title>
        <authorList>
            <person name="Li C."/>
        </authorList>
    </citation>
    <scope>NUCLEOTIDE SEQUENCE [LARGE SCALE GENOMIC DNA]</scope>
    <source>
        <strain evidence="2 3">NEAU-C40</strain>
    </source>
</reference>
<protein>
    <submittedName>
        <fullName evidence="2">MarR family transcriptional regulator</fullName>
    </submittedName>
</protein>
<dbReference type="PRINTS" id="PR00598">
    <property type="entry name" value="HTHMARR"/>
</dbReference>
<organism evidence="2 3">
    <name type="scientific">Actinacidiphila oryziradicis</name>
    <dbReference type="NCBI Taxonomy" id="2571141"/>
    <lineage>
        <taxon>Bacteria</taxon>
        <taxon>Bacillati</taxon>
        <taxon>Actinomycetota</taxon>
        <taxon>Actinomycetes</taxon>
        <taxon>Kitasatosporales</taxon>
        <taxon>Streptomycetaceae</taxon>
        <taxon>Actinacidiphila</taxon>
    </lineage>
</organism>
<dbReference type="InterPro" id="IPR036390">
    <property type="entry name" value="WH_DNA-bd_sf"/>
</dbReference>
<dbReference type="SUPFAM" id="SSF46785">
    <property type="entry name" value="Winged helix' DNA-binding domain"/>
    <property type="match status" value="1"/>
</dbReference>
<feature type="domain" description="HTH marR-type" evidence="1">
    <location>
        <begin position="1"/>
        <end position="127"/>
    </location>
</feature>
<dbReference type="InterPro" id="IPR000835">
    <property type="entry name" value="HTH_MarR-typ"/>
</dbReference>
<dbReference type="Pfam" id="PF12802">
    <property type="entry name" value="MarR_2"/>
    <property type="match status" value="1"/>
</dbReference>
<dbReference type="SMART" id="SM00347">
    <property type="entry name" value="HTH_MARR"/>
    <property type="match status" value="1"/>
</dbReference>